<keyword evidence="5" id="KW-1185">Reference proteome</keyword>
<reference evidence="4 5" key="1">
    <citation type="submission" date="2019-07" db="EMBL/GenBank/DDBJ databases">
        <title>Rhodococcus cavernicolus sp. nov., isolated from a cave.</title>
        <authorList>
            <person name="Lee S.D."/>
        </authorList>
    </citation>
    <scope>NUCLEOTIDE SEQUENCE [LARGE SCALE GENOMIC DNA]</scope>
    <source>
        <strain evidence="4 5">C1-24</strain>
    </source>
</reference>
<dbReference type="RefSeq" id="WP_149432830.1">
    <property type="nucleotide sequence ID" value="NZ_VLNY01000018.1"/>
</dbReference>
<proteinExistence type="predicted"/>
<evidence type="ECO:0000313" key="5">
    <source>
        <dbReference type="Proteomes" id="UP000322244"/>
    </source>
</evidence>
<dbReference type="AlphaFoldDB" id="A0A5A7S2L2"/>
<dbReference type="Proteomes" id="UP000322244">
    <property type="component" value="Unassembled WGS sequence"/>
</dbReference>
<feature type="DNA-binding region" description="H-T-H motif" evidence="2">
    <location>
        <begin position="34"/>
        <end position="53"/>
    </location>
</feature>
<gene>
    <name evidence="4" type="ORF">FOY51_24100</name>
</gene>
<evidence type="ECO:0000259" key="3">
    <source>
        <dbReference type="PROSITE" id="PS50977"/>
    </source>
</evidence>
<dbReference type="OrthoDB" id="5242390at2"/>
<accession>A0A5A7S2L2</accession>
<dbReference type="PANTHER" id="PTHR43479:SF11">
    <property type="entry name" value="ACREF_ENVCD OPERON REPRESSOR-RELATED"/>
    <property type="match status" value="1"/>
</dbReference>
<organism evidence="4 5">
    <name type="scientific">Antrihabitans cavernicola</name>
    <dbReference type="NCBI Taxonomy" id="2495913"/>
    <lineage>
        <taxon>Bacteria</taxon>
        <taxon>Bacillati</taxon>
        <taxon>Actinomycetota</taxon>
        <taxon>Actinomycetes</taxon>
        <taxon>Mycobacteriales</taxon>
        <taxon>Nocardiaceae</taxon>
        <taxon>Antrihabitans</taxon>
    </lineage>
</organism>
<feature type="domain" description="HTH tetR-type" evidence="3">
    <location>
        <begin position="11"/>
        <end position="71"/>
    </location>
</feature>
<dbReference type="InterPro" id="IPR001647">
    <property type="entry name" value="HTH_TetR"/>
</dbReference>
<name>A0A5A7S2L2_9NOCA</name>
<sequence>MTQSSKNASQTASRQKLIEATQRLLSQRPPSGITGKHIAAESGVHYGLIYHYFESKEELFREAMEALTSNYIAHREATVDRSEPLPPLTAEGHELWWRAAANYSADGGQSYASLGWQYPVMNYELEAIRRHHPEVSELDAKRHIVEEVCVNFGWVLFRDTMKASFKLTDAEMSEIDLFRNR</sequence>
<dbReference type="InterPro" id="IPR050624">
    <property type="entry name" value="HTH-type_Tx_Regulator"/>
</dbReference>
<evidence type="ECO:0000256" key="1">
    <source>
        <dbReference type="ARBA" id="ARBA00023125"/>
    </source>
</evidence>
<dbReference type="PROSITE" id="PS50977">
    <property type="entry name" value="HTH_TETR_2"/>
    <property type="match status" value="1"/>
</dbReference>
<evidence type="ECO:0000313" key="4">
    <source>
        <dbReference type="EMBL" id="KAA0018401.1"/>
    </source>
</evidence>
<dbReference type="PRINTS" id="PR00455">
    <property type="entry name" value="HTHTETR"/>
</dbReference>
<dbReference type="GO" id="GO:0003677">
    <property type="term" value="F:DNA binding"/>
    <property type="evidence" value="ECO:0007669"/>
    <property type="project" value="UniProtKB-UniRule"/>
</dbReference>
<comment type="caution">
    <text evidence="4">The sequence shown here is derived from an EMBL/GenBank/DDBJ whole genome shotgun (WGS) entry which is preliminary data.</text>
</comment>
<dbReference type="EMBL" id="VLNY01000018">
    <property type="protein sequence ID" value="KAA0018401.1"/>
    <property type="molecule type" value="Genomic_DNA"/>
</dbReference>
<keyword evidence="1 2" id="KW-0238">DNA-binding</keyword>
<dbReference type="InterPro" id="IPR009057">
    <property type="entry name" value="Homeodomain-like_sf"/>
</dbReference>
<dbReference type="Gene3D" id="1.10.357.10">
    <property type="entry name" value="Tetracycline Repressor, domain 2"/>
    <property type="match status" value="1"/>
</dbReference>
<dbReference type="PANTHER" id="PTHR43479">
    <property type="entry name" value="ACREF/ENVCD OPERON REPRESSOR-RELATED"/>
    <property type="match status" value="1"/>
</dbReference>
<dbReference type="SUPFAM" id="SSF46689">
    <property type="entry name" value="Homeodomain-like"/>
    <property type="match status" value="1"/>
</dbReference>
<protein>
    <submittedName>
        <fullName evidence="4">TetR/AcrR family transcriptional regulator</fullName>
    </submittedName>
</protein>
<dbReference type="Pfam" id="PF00440">
    <property type="entry name" value="TetR_N"/>
    <property type="match status" value="1"/>
</dbReference>
<evidence type="ECO:0000256" key="2">
    <source>
        <dbReference type="PROSITE-ProRule" id="PRU00335"/>
    </source>
</evidence>